<dbReference type="SUPFAM" id="SSF81296">
    <property type="entry name" value="E set domains"/>
    <property type="match status" value="1"/>
</dbReference>
<organism evidence="2 3">
    <name type="scientific">Psychrosphaera algicola</name>
    <dbReference type="NCBI Taxonomy" id="3023714"/>
    <lineage>
        <taxon>Bacteria</taxon>
        <taxon>Pseudomonadati</taxon>
        <taxon>Pseudomonadota</taxon>
        <taxon>Gammaproteobacteria</taxon>
        <taxon>Alteromonadales</taxon>
        <taxon>Pseudoalteromonadaceae</taxon>
        <taxon>Psychrosphaera</taxon>
    </lineage>
</organism>
<reference evidence="2 3" key="1">
    <citation type="submission" date="2023-01" db="EMBL/GenBank/DDBJ databases">
        <title>Psychrosphaera sp. nov., isolated from marine algae.</title>
        <authorList>
            <person name="Bayburt H."/>
            <person name="Choi B.J."/>
            <person name="Kim J.M."/>
            <person name="Choi D.G."/>
            <person name="Jeon C.O."/>
        </authorList>
    </citation>
    <scope>NUCLEOTIDE SEQUENCE [LARGE SCALE GENOMIC DNA]</scope>
    <source>
        <strain evidence="2 3">G1-22</strain>
    </source>
</reference>
<keyword evidence="3" id="KW-1185">Reference proteome</keyword>
<keyword evidence="1" id="KW-1133">Transmembrane helix</keyword>
<evidence type="ECO:0000313" key="3">
    <source>
        <dbReference type="Proteomes" id="UP001528411"/>
    </source>
</evidence>
<gene>
    <name evidence="2" type="ORF">PN838_15405</name>
</gene>
<dbReference type="Gene3D" id="2.60.40.10">
    <property type="entry name" value="Immunoglobulins"/>
    <property type="match status" value="1"/>
</dbReference>
<dbReference type="EMBL" id="JAQOMS010000002">
    <property type="protein sequence ID" value="MDC2889899.1"/>
    <property type="molecule type" value="Genomic_DNA"/>
</dbReference>
<dbReference type="InterPro" id="IPR013783">
    <property type="entry name" value="Ig-like_fold"/>
</dbReference>
<comment type="caution">
    <text evidence="2">The sequence shown here is derived from an EMBL/GenBank/DDBJ whole genome shotgun (WGS) entry which is preliminary data.</text>
</comment>
<proteinExistence type="predicted"/>
<evidence type="ECO:0000313" key="2">
    <source>
        <dbReference type="EMBL" id="MDC2889899.1"/>
    </source>
</evidence>
<accession>A0ABT5FFT5</accession>
<evidence type="ECO:0008006" key="4">
    <source>
        <dbReference type="Google" id="ProtNLM"/>
    </source>
</evidence>
<dbReference type="InterPro" id="IPR014756">
    <property type="entry name" value="Ig_E-set"/>
</dbReference>
<name>A0ABT5FFT5_9GAMM</name>
<evidence type="ECO:0000256" key="1">
    <source>
        <dbReference type="SAM" id="Phobius"/>
    </source>
</evidence>
<keyword evidence="1" id="KW-0812">Transmembrane</keyword>
<protein>
    <recommendedName>
        <fullName evidence="4">AMP-activated protein kinase glycogen-binding domain-containing protein</fullName>
    </recommendedName>
</protein>
<dbReference type="Proteomes" id="UP001528411">
    <property type="component" value="Unassembled WGS sequence"/>
</dbReference>
<sequence length="123" mass="13882">MKIKYGMTIVITLIVVVFGIRIFEPKSATVTFMLKAPDSTAPADEIHIVGNFSDWKFESKHAMKLEGEFYRVEIPVSEKPLFYTFIKNQSWQHGPAQAYGKGMCQFSYNPEAGLNIVENGFPA</sequence>
<keyword evidence="1" id="KW-0472">Membrane</keyword>
<feature type="transmembrane region" description="Helical" evidence="1">
    <location>
        <begin position="6"/>
        <end position="23"/>
    </location>
</feature>
<dbReference type="RefSeq" id="WP_272181230.1">
    <property type="nucleotide sequence ID" value="NZ_JAQOMS010000002.1"/>
</dbReference>